<keyword evidence="11" id="KW-0539">Nucleus</keyword>
<organism evidence="16">
    <name type="scientific">Darwinula stevensoni</name>
    <dbReference type="NCBI Taxonomy" id="69355"/>
    <lineage>
        <taxon>Eukaryota</taxon>
        <taxon>Metazoa</taxon>
        <taxon>Ecdysozoa</taxon>
        <taxon>Arthropoda</taxon>
        <taxon>Crustacea</taxon>
        <taxon>Oligostraca</taxon>
        <taxon>Ostracoda</taxon>
        <taxon>Podocopa</taxon>
        <taxon>Podocopida</taxon>
        <taxon>Darwinulocopina</taxon>
        <taxon>Darwinuloidea</taxon>
        <taxon>Darwinulidae</taxon>
        <taxon>Darwinula</taxon>
    </lineage>
</organism>
<dbReference type="InterPro" id="IPR036940">
    <property type="entry name" value="PI3/4_kinase_cat_sf"/>
</dbReference>
<dbReference type="GO" id="GO:0000077">
    <property type="term" value="P:DNA damage checkpoint signaling"/>
    <property type="evidence" value="ECO:0007669"/>
    <property type="project" value="TreeGrafter"/>
</dbReference>
<dbReference type="InterPro" id="IPR050517">
    <property type="entry name" value="DDR_Repair_Kinase"/>
</dbReference>
<evidence type="ECO:0000256" key="10">
    <source>
        <dbReference type="ARBA" id="ARBA00023204"/>
    </source>
</evidence>
<dbReference type="InterPro" id="IPR056802">
    <property type="entry name" value="ATR-like_M-HEAT"/>
</dbReference>
<dbReference type="PROSITE" id="PS51189">
    <property type="entry name" value="FAT"/>
    <property type="match status" value="1"/>
</dbReference>
<dbReference type="GO" id="GO:0005524">
    <property type="term" value="F:ATP binding"/>
    <property type="evidence" value="ECO:0007669"/>
    <property type="project" value="UniProtKB-KW"/>
</dbReference>
<feature type="domain" description="PI3K/PI4K catalytic" evidence="13">
    <location>
        <begin position="2258"/>
        <end position="2565"/>
    </location>
</feature>
<dbReference type="SMART" id="SM00802">
    <property type="entry name" value="UME"/>
    <property type="match status" value="1"/>
</dbReference>
<reference evidence="16" key="1">
    <citation type="submission" date="2020-11" db="EMBL/GenBank/DDBJ databases">
        <authorList>
            <person name="Tran Van P."/>
        </authorList>
    </citation>
    <scope>NUCLEOTIDE SEQUENCE</scope>
</reference>
<dbReference type="PROSITE" id="PS51190">
    <property type="entry name" value="FATC"/>
    <property type="match status" value="1"/>
</dbReference>
<dbReference type="PROSITE" id="PS50290">
    <property type="entry name" value="PI3_4_KINASE_3"/>
    <property type="match status" value="1"/>
</dbReference>
<feature type="domain" description="FATC" evidence="15">
    <location>
        <begin position="2573"/>
        <end position="2605"/>
    </location>
</feature>
<dbReference type="GO" id="GO:0004674">
    <property type="term" value="F:protein serine/threonine kinase activity"/>
    <property type="evidence" value="ECO:0007669"/>
    <property type="project" value="UniProtKB-KW"/>
</dbReference>
<evidence type="ECO:0000256" key="12">
    <source>
        <dbReference type="ARBA" id="ARBA00024420"/>
    </source>
</evidence>
<dbReference type="EMBL" id="LR901392">
    <property type="protein sequence ID" value="CAD7248500.1"/>
    <property type="molecule type" value="Genomic_DNA"/>
</dbReference>
<dbReference type="InterPro" id="IPR003152">
    <property type="entry name" value="FATC_dom"/>
</dbReference>
<dbReference type="InterPro" id="IPR057564">
    <property type="entry name" value="HEAT_ATR"/>
</dbReference>
<gene>
    <name evidence="16" type="ORF">DSTB1V02_LOCUS8312</name>
</gene>
<dbReference type="InterPro" id="IPR011990">
    <property type="entry name" value="TPR-like_helical_dom_sf"/>
</dbReference>
<dbReference type="Pfam" id="PF00454">
    <property type="entry name" value="PI3_PI4_kinase"/>
    <property type="match status" value="1"/>
</dbReference>
<comment type="similarity">
    <text evidence="2">Belongs to the PI3/PI4-kinase family. ATM subfamily.</text>
</comment>
<keyword evidence="5" id="KW-0808">Transferase</keyword>
<dbReference type="SMART" id="SM01343">
    <property type="entry name" value="FATC"/>
    <property type="match status" value="1"/>
</dbReference>
<feature type="domain" description="FAT" evidence="14">
    <location>
        <begin position="1496"/>
        <end position="2145"/>
    </location>
</feature>
<dbReference type="PROSITE" id="PS00916">
    <property type="entry name" value="PI3_4_KINASE_2"/>
    <property type="match status" value="1"/>
</dbReference>
<evidence type="ECO:0000259" key="14">
    <source>
        <dbReference type="PROSITE" id="PS51189"/>
    </source>
</evidence>
<evidence type="ECO:0000256" key="11">
    <source>
        <dbReference type="ARBA" id="ARBA00023242"/>
    </source>
</evidence>
<keyword evidence="6" id="KW-0547">Nucleotide-binding</keyword>
<dbReference type="Proteomes" id="UP000677054">
    <property type="component" value="Unassembled WGS sequence"/>
</dbReference>
<dbReference type="GO" id="GO:0005634">
    <property type="term" value="C:nucleus"/>
    <property type="evidence" value="ECO:0007669"/>
    <property type="project" value="UniProtKB-SubCell"/>
</dbReference>
<dbReference type="EC" id="2.7.11.1" evidence="3"/>
<evidence type="ECO:0000256" key="5">
    <source>
        <dbReference type="ARBA" id="ARBA00022679"/>
    </source>
</evidence>
<keyword evidence="17" id="KW-1185">Reference proteome</keyword>
<dbReference type="EMBL" id="CAJPEV010001875">
    <property type="protein sequence ID" value="CAG0894691.1"/>
    <property type="molecule type" value="Genomic_DNA"/>
</dbReference>
<dbReference type="InterPro" id="IPR018936">
    <property type="entry name" value="PI3/4_kinase_CS"/>
</dbReference>
<evidence type="ECO:0000256" key="2">
    <source>
        <dbReference type="ARBA" id="ARBA00010769"/>
    </source>
</evidence>
<dbReference type="Pfam" id="PF02260">
    <property type="entry name" value="FATC"/>
    <property type="match status" value="1"/>
</dbReference>
<dbReference type="SUPFAM" id="SSF48371">
    <property type="entry name" value="ARM repeat"/>
    <property type="match status" value="1"/>
</dbReference>
<dbReference type="SUPFAM" id="SSF48452">
    <property type="entry name" value="TPR-like"/>
    <property type="match status" value="1"/>
</dbReference>
<dbReference type="Pfam" id="PF08064">
    <property type="entry name" value="UME"/>
    <property type="match status" value="1"/>
</dbReference>
<comment type="subcellular location">
    <subcellularLocation>
        <location evidence="1">Nucleus</location>
    </subcellularLocation>
</comment>
<dbReference type="GO" id="GO:0000723">
    <property type="term" value="P:telomere maintenance"/>
    <property type="evidence" value="ECO:0007669"/>
    <property type="project" value="TreeGrafter"/>
</dbReference>
<dbReference type="Pfam" id="PF23593">
    <property type="entry name" value="HEAT_ATR"/>
    <property type="match status" value="1"/>
</dbReference>
<dbReference type="SMART" id="SM00146">
    <property type="entry name" value="PI3Kc"/>
    <property type="match status" value="1"/>
</dbReference>
<evidence type="ECO:0000256" key="4">
    <source>
        <dbReference type="ARBA" id="ARBA00022527"/>
    </source>
</evidence>
<dbReference type="InterPro" id="IPR016024">
    <property type="entry name" value="ARM-type_fold"/>
</dbReference>
<dbReference type="PANTHER" id="PTHR11139:SF69">
    <property type="entry name" value="SERINE_THREONINE-PROTEIN KINASE ATR"/>
    <property type="match status" value="1"/>
</dbReference>
<evidence type="ECO:0000259" key="13">
    <source>
        <dbReference type="PROSITE" id="PS50290"/>
    </source>
</evidence>
<dbReference type="InterPro" id="IPR011009">
    <property type="entry name" value="Kinase-like_dom_sf"/>
</dbReference>
<dbReference type="SUPFAM" id="SSF56112">
    <property type="entry name" value="Protein kinase-like (PK-like)"/>
    <property type="match status" value="1"/>
</dbReference>
<evidence type="ECO:0000256" key="7">
    <source>
        <dbReference type="ARBA" id="ARBA00022763"/>
    </source>
</evidence>
<dbReference type="OrthoDB" id="381190at2759"/>
<evidence type="ECO:0000256" key="1">
    <source>
        <dbReference type="ARBA" id="ARBA00004123"/>
    </source>
</evidence>
<keyword evidence="4" id="KW-0723">Serine/threonine-protein kinase</keyword>
<keyword evidence="8" id="KW-0418">Kinase</keyword>
<evidence type="ECO:0000256" key="8">
    <source>
        <dbReference type="ARBA" id="ARBA00022777"/>
    </source>
</evidence>
<dbReference type="GO" id="GO:0006281">
    <property type="term" value="P:DNA repair"/>
    <property type="evidence" value="ECO:0007669"/>
    <property type="project" value="UniProtKB-KW"/>
</dbReference>
<dbReference type="PANTHER" id="PTHR11139">
    <property type="entry name" value="ATAXIA TELANGIECTASIA MUTATED ATM -RELATED"/>
    <property type="match status" value="1"/>
</dbReference>
<evidence type="ECO:0000256" key="9">
    <source>
        <dbReference type="ARBA" id="ARBA00022840"/>
    </source>
</evidence>
<evidence type="ECO:0000259" key="15">
    <source>
        <dbReference type="PROSITE" id="PS51190"/>
    </source>
</evidence>
<dbReference type="Pfam" id="PF02259">
    <property type="entry name" value="FAT"/>
    <property type="match status" value="1"/>
</dbReference>
<keyword evidence="10" id="KW-0234">DNA repair</keyword>
<proteinExistence type="inferred from homology"/>
<accession>A0A7R8XJC0</accession>
<evidence type="ECO:0000256" key="3">
    <source>
        <dbReference type="ARBA" id="ARBA00012513"/>
    </source>
</evidence>
<dbReference type="InterPro" id="IPR000403">
    <property type="entry name" value="PI3/4_kinase_cat_dom"/>
</dbReference>
<evidence type="ECO:0000256" key="6">
    <source>
        <dbReference type="ARBA" id="ARBA00022741"/>
    </source>
</evidence>
<dbReference type="Gene3D" id="3.30.1010.10">
    <property type="entry name" value="Phosphatidylinositol 3-kinase Catalytic Subunit, Chain A, domain 4"/>
    <property type="match status" value="1"/>
</dbReference>
<name>A0A7R8XJC0_9CRUS</name>
<dbReference type="InterPro" id="IPR014009">
    <property type="entry name" value="PIK_FAT"/>
</dbReference>
<dbReference type="Pfam" id="PF25030">
    <property type="entry name" value="M-HEAT_ATR"/>
    <property type="match status" value="1"/>
</dbReference>
<sequence length="2605" mass="292296">MSTDIKPEESEEKNPHEVRVILVRVIGSICKSDDITSSSENIHILLNSVVDLIKSNSPVIFEAEHQKRDDVINNQSGSSFDYFASFTYAFIPSLSPIPSHLLPSCADSMQVHNVLMSIPPLALPLSIDPGCAVVASTPYSLKDIRCSSYLFALIVLSFLKWLLHHLLLFLSKDGLQDLGDKSFSLVKDILLGVGHHSRVHFQLLFCHLQSMMEKLPKMLEELESGHEAIMSLVCFDGEPLSLDAGESFPIRSIDFSSPETLEHFTVIMLKVRSVPESILMVLSGLLDEMMKCINMSLHNGQSAIVTSRAASFALTCMRKTKYAWVPLHLAIKEKLGEVEMEAFKTHGITRGLKRKHSGPHTEVDQCGKPSVLLLEKLSIQVEGILTAGTGSQEDTMLLYNAVRASLFKQDSCTVGFSSGLNEEMMLTRIPDFFLSSIEKGIDRAAWSIVQLTVVIVLMAEFEAEAWLQLACLPYVSIVDGSPFNQNRRLLAMSEKLEGFSSDGNFDMLCVIPRNIPWKLLVIRHLMATLGGMEILSNSLSFAIATLGSSGSILLKEYVEELGKLKAKMSFMPSTKGLTESLFDLLCALSLSTRFDNSDIEDMKWKLKLRCFHCGRDSAKKCSPEDLRRISALLKMILTDSNEYDLLIAMVTLEKSIGIHVDLTKEILEPILSLLSHKSYSVRMQVSALLPKLLFGKDGKTFTMVEDGEEDAFHTVQVEMLNHKLSEVEQYVLDEVNRVISEAQNITTSVTGYYAICSLASVGRLQAELVTGILEGLVSPEPVVGVTCRQALEQALHLLPLTPRQFCLIHRRNIAKILASYLIEADGNGVDPAVPLQSVAESLGCVDAKSLALDLCNHIVSRLVAWAALGNSSSPLRKFLTFLNKRYKPTFSNAFPNIFVLATYEGLELEKILTFVNQETEGRLLDVMRSAAQVSIQFYSFLKWTEEEKGKKYNTFLDLQNELLLQLSSNMDRGKMALKVLMDLEAETSNSQSCNNISTFLMPRILGVLCFLNRRMQHPGIALVDKRRIVSSLAKIIELLQCEHLTTLRHNFISTLKIATSFSDADFPLLAVEAWLQFAYKIKKEVLPSLMADMAIAVQPLLESVPESASQVINFLLIENRNALLECPHDLTFLPHIPYLDHAWNVLQEVQQGQRNRSQGLSKELQDALRGVKEENLDLRWHGLRKLRDLLTQNQRDVHQLMLLNEDVDPVIPQSCREQDEVMRALVGECLGAMGAVDPGRLHIVNRFQVSTSVFYMSMGDEEFLKEMIQELTRAFLAAQSPGFQDCCSYALQEVLKVLDVGSPGDSKGEGFWASFPEEIRGILSFLLHTKYIEASDVPSTFAIPIYKKDGMWFSEWLGQWTLSLSAMVTDPMTKGLLKACKPLLRKDVNIAIFLLPHALLQAVLQGSDQDRANILTEILTILRDIQEEGDGGEMHEERVHHAQTIFAALDHLTKWLPKRHETHGKSGRRGDEVKTALQDPQYQTVKGFLKQIPDMLLAEAARHCAAYRRALLHLEKHLKSHPYEIQNQLNFLQELYLHLDESDGVVGARAIRASAPSLTQEVREHQAAGRLHDALACYEQALRQDPLNVELSIGRLWCLMDLDAPHTVLLMSRGISEQTPQLKSAVEEVQAEAAWRLGQWDGIPETKDHMSWSLGLAQALKSIHDGDWDSWRKRLNALRLQQMGLLSAASLEMGSYDRGYLEILRLHMLWEVEQMVKSLIQKSNGSSSSLEEWVERRKIVQPSIRGLEPLLRLRRCLYGLAQDPPGSLQNEIGLLWIKSAKLARKSGHMQEAYSHLLSASNCGFHSPAIFLEEAKWHWARGEAEAALNALRRGIQKHFGAITDAFKTPSTSSSVNTNALSSADCIAAAKACLLLAKYNEEGGYLDTLVVADKYREVIQLNPSWEEGYFHLAHCYDRISVNLDKDKKVDLQIKVVNYLGRSLHYGHRYVYQSLPRMLGIWLDFGSLVADNDRQKKPPSNSNLPSNAQDSITKMTSLISGTSEREVCQVCRVCSLEERLGELSGRLISVEEEIRGIRKEVGEVQRDDLVARVVRVEEALRGFPSLPDFTGRVALSSFDSASSADSQVASQHAEHIAPHIWMTALPQLVSRICHSHPAVFGQLKALISRLLLDYPQQTMWMMLAVSKSSYAVRARRCEEIFNSVTSPSAKKFLRDSLCLADRLIELANKQPESGTGGGKMSMQQTFGPLVRLVNDPEFSRIMIPFQLHMTVNLPSEKGTSGPLPSTTQNPFRLEPVWIGGFEDLVEVITSLQKPKKITIQGSDGKKYSLICKPKDDLRKDCRLMEFNGLVNRSLLRDVEARKRGLNIRTYAVVPLNEECGIIEWVPNLVGFRPILLKIYREDGMITTSTELKQMMVGLKEKLEVKRDAFINKFLPRHPPVFSRWFHRTFPDPQAWYEARISYIRTTAVMSMIGYILGLGDRHGENINFDAGTGDTVHVDFNCLFNKGETFDWPERVPFRLTHNMLDAMGPLGVEGTFRKACEVTLRVVRSHKDAFVSVLRSFVYDPLVEWSKPSRGAARNQATTGEVSNEKALVHLRDIERRIDGAVRKYGKATGLPLAVEGQVEYLIQEATNVENLAQMYIGWAAYM</sequence>
<dbReference type="CDD" id="cd00892">
    <property type="entry name" value="PIKKc_ATR"/>
    <property type="match status" value="1"/>
</dbReference>
<dbReference type="Gene3D" id="1.10.1070.11">
    <property type="entry name" value="Phosphatidylinositol 3-/4-kinase, catalytic domain"/>
    <property type="match status" value="1"/>
</dbReference>
<evidence type="ECO:0000313" key="16">
    <source>
        <dbReference type="EMBL" id="CAD7248500.1"/>
    </source>
</evidence>
<keyword evidence="7" id="KW-0227">DNA damage</keyword>
<dbReference type="InterPro" id="IPR012993">
    <property type="entry name" value="UME"/>
</dbReference>
<dbReference type="GO" id="GO:0005694">
    <property type="term" value="C:chromosome"/>
    <property type="evidence" value="ECO:0007669"/>
    <property type="project" value="TreeGrafter"/>
</dbReference>
<dbReference type="FunFam" id="1.10.1070.11:FF:000009">
    <property type="entry name" value="Putative serine/threonine-protein kinase ATR"/>
    <property type="match status" value="1"/>
</dbReference>
<dbReference type="InterPro" id="IPR003151">
    <property type="entry name" value="PIK-rel_kinase_FAT"/>
</dbReference>
<evidence type="ECO:0000313" key="17">
    <source>
        <dbReference type="Proteomes" id="UP000677054"/>
    </source>
</evidence>
<protein>
    <recommendedName>
        <fullName evidence="12">Serine/threonine-protein kinase ATR</fullName>
        <ecNumber evidence="3">2.7.11.1</ecNumber>
    </recommendedName>
</protein>
<keyword evidence="9" id="KW-0067">ATP-binding</keyword>
<dbReference type="Gene3D" id="1.25.40.10">
    <property type="entry name" value="Tetratricopeptide repeat domain"/>
    <property type="match status" value="1"/>
</dbReference>